<sequence length="133" mass="15309">MAQQNQRENRLGSESSIPTRSMAQSDFGQKKSNLSPAELYIYEQSLRNTAASNNPLENISTAHRTIFPTHNEVMNGWHQDRINQRHQDLPYQYHFTTAHASNNSTLSRLNSQANISDNSKPNQQSDMDHKRKR</sequence>
<evidence type="ECO:0000313" key="5">
    <source>
        <dbReference type="EMBL" id="CAF4299886.1"/>
    </source>
</evidence>
<evidence type="ECO:0000256" key="1">
    <source>
        <dbReference type="SAM" id="MobiDB-lite"/>
    </source>
</evidence>
<dbReference type="EMBL" id="CAJOBJ010327077">
    <property type="protein sequence ID" value="CAF5176862.1"/>
    <property type="molecule type" value="Genomic_DNA"/>
</dbReference>
<evidence type="ECO:0000313" key="6">
    <source>
        <dbReference type="EMBL" id="CAF5176862.1"/>
    </source>
</evidence>
<dbReference type="Proteomes" id="UP000663834">
    <property type="component" value="Unassembled WGS sequence"/>
</dbReference>
<evidence type="ECO:0000313" key="2">
    <source>
        <dbReference type="EMBL" id="CAF1011046.1"/>
    </source>
</evidence>
<feature type="region of interest" description="Disordered" evidence="1">
    <location>
        <begin position="112"/>
        <end position="133"/>
    </location>
</feature>
<organism evidence="2 7">
    <name type="scientific">Rotaria magnacalcarata</name>
    <dbReference type="NCBI Taxonomy" id="392030"/>
    <lineage>
        <taxon>Eukaryota</taxon>
        <taxon>Metazoa</taxon>
        <taxon>Spiralia</taxon>
        <taxon>Gnathifera</taxon>
        <taxon>Rotifera</taxon>
        <taxon>Eurotatoria</taxon>
        <taxon>Bdelloidea</taxon>
        <taxon>Philodinida</taxon>
        <taxon>Philodinidae</taxon>
        <taxon>Rotaria</taxon>
    </lineage>
</organism>
<dbReference type="Proteomes" id="UP000681720">
    <property type="component" value="Unassembled WGS sequence"/>
</dbReference>
<dbReference type="Proteomes" id="UP000663855">
    <property type="component" value="Unassembled WGS sequence"/>
</dbReference>
<evidence type="ECO:0000313" key="4">
    <source>
        <dbReference type="EMBL" id="CAF2008610.1"/>
    </source>
</evidence>
<feature type="region of interest" description="Disordered" evidence="1">
    <location>
        <begin position="1"/>
        <end position="33"/>
    </location>
</feature>
<dbReference type="EMBL" id="CAJOBI010036026">
    <property type="protein sequence ID" value="CAF4299886.1"/>
    <property type="molecule type" value="Genomic_DNA"/>
</dbReference>
<dbReference type="Proteomes" id="UP000676336">
    <property type="component" value="Unassembled WGS sequence"/>
</dbReference>
<protein>
    <submittedName>
        <fullName evidence="2">Uncharacterized protein</fullName>
    </submittedName>
</protein>
<dbReference type="AlphaFoldDB" id="A0A814HHI3"/>
<dbReference type="EMBL" id="CAJNOV010000226">
    <property type="protein sequence ID" value="CAF1011046.1"/>
    <property type="molecule type" value="Genomic_DNA"/>
</dbReference>
<dbReference type="EMBL" id="CAJNOW010004614">
    <property type="protein sequence ID" value="CAF1423469.1"/>
    <property type="molecule type" value="Genomic_DNA"/>
</dbReference>
<dbReference type="EMBL" id="CAJNRE010003182">
    <property type="protein sequence ID" value="CAF2008610.1"/>
    <property type="molecule type" value="Genomic_DNA"/>
</dbReference>
<accession>A0A814HHI3</accession>
<proteinExistence type="predicted"/>
<evidence type="ECO:0000313" key="3">
    <source>
        <dbReference type="EMBL" id="CAF1423469.1"/>
    </source>
</evidence>
<feature type="compositionally biased region" description="Polar residues" evidence="1">
    <location>
        <begin position="112"/>
        <end position="125"/>
    </location>
</feature>
<comment type="caution">
    <text evidence="2">The sequence shown here is derived from an EMBL/GenBank/DDBJ whole genome shotgun (WGS) entry which is preliminary data.</text>
</comment>
<dbReference type="OrthoDB" id="10291577at2759"/>
<gene>
    <name evidence="2" type="ORF">CJN711_LOCUS2835</name>
    <name evidence="6" type="ORF">GIL414_LOCUS67981</name>
    <name evidence="3" type="ORF">KQP761_LOCUS10682</name>
    <name evidence="4" type="ORF">MBJ925_LOCUS8591</name>
    <name evidence="5" type="ORF">SMN809_LOCUS26052</name>
</gene>
<dbReference type="Proteomes" id="UP000663824">
    <property type="component" value="Unassembled WGS sequence"/>
</dbReference>
<reference evidence="2" key="1">
    <citation type="submission" date="2021-02" db="EMBL/GenBank/DDBJ databases">
        <authorList>
            <person name="Nowell W R."/>
        </authorList>
    </citation>
    <scope>NUCLEOTIDE SEQUENCE</scope>
</reference>
<name>A0A814HHI3_9BILA</name>
<evidence type="ECO:0000313" key="7">
    <source>
        <dbReference type="Proteomes" id="UP000663855"/>
    </source>
</evidence>